<dbReference type="AlphaFoldDB" id="A0AAD7GZ33"/>
<evidence type="ECO:0000313" key="2">
    <source>
        <dbReference type="EMBL" id="KAJ7708624.1"/>
    </source>
</evidence>
<evidence type="ECO:0000313" key="3">
    <source>
        <dbReference type="Proteomes" id="UP001215598"/>
    </source>
</evidence>
<dbReference type="Proteomes" id="UP001215598">
    <property type="component" value="Unassembled WGS sequence"/>
</dbReference>
<name>A0AAD7GZ33_9AGAR</name>
<keyword evidence="3" id="KW-1185">Reference proteome</keyword>
<sequence>MALSPTDSHALEPGLPHEKGAGKIGGKKYEFLTNAQQRTIERMSGRNSRKHPGSRGRFWVRKLYAISTHWHLLGRESKAQARPMRPSNGLLASDIIPSCFSLSCRHDTIRDLLTRARAYIRPNIAMERLIINGHLGSQPKLSGGQTGRLVRINSDVAEMPTGRVGRQEKLVKSGHKNFKTVARNRALRARLAREVKKRRAK</sequence>
<organism evidence="2 3">
    <name type="scientific">Mycena metata</name>
    <dbReference type="NCBI Taxonomy" id="1033252"/>
    <lineage>
        <taxon>Eukaryota</taxon>
        <taxon>Fungi</taxon>
        <taxon>Dikarya</taxon>
        <taxon>Basidiomycota</taxon>
        <taxon>Agaricomycotina</taxon>
        <taxon>Agaricomycetes</taxon>
        <taxon>Agaricomycetidae</taxon>
        <taxon>Agaricales</taxon>
        <taxon>Marasmiineae</taxon>
        <taxon>Mycenaceae</taxon>
        <taxon>Mycena</taxon>
    </lineage>
</organism>
<reference evidence="2" key="1">
    <citation type="submission" date="2023-03" db="EMBL/GenBank/DDBJ databases">
        <title>Massive genome expansion in bonnet fungi (Mycena s.s.) driven by repeated elements and novel gene families across ecological guilds.</title>
        <authorList>
            <consortium name="Lawrence Berkeley National Laboratory"/>
            <person name="Harder C.B."/>
            <person name="Miyauchi S."/>
            <person name="Viragh M."/>
            <person name="Kuo A."/>
            <person name="Thoen E."/>
            <person name="Andreopoulos B."/>
            <person name="Lu D."/>
            <person name="Skrede I."/>
            <person name="Drula E."/>
            <person name="Henrissat B."/>
            <person name="Morin E."/>
            <person name="Kohler A."/>
            <person name="Barry K."/>
            <person name="LaButti K."/>
            <person name="Morin E."/>
            <person name="Salamov A."/>
            <person name="Lipzen A."/>
            <person name="Mereny Z."/>
            <person name="Hegedus B."/>
            <person name="Baldrian P."/>
            <person name="Stursova M."/>
            <person name="Weitz H."/>
            <person name="Taylor A."/>
            <person name="Grigoriev I.V."/>
            <person name="Nagy L.G."/>
            <person name="Martin F."/>
            <person name="Kauserud H."/>
        </authorList>
    </citation>
    <scope>NUCLEOTIDE SEQUENCE</scope>
    <source>
        <strain evidence="2">CBHHK182m</strain>
    </source>
</reference>
<gene>
    <name evidence="2" type="ORF">B0H16DRAFT_1481217</name>
</gene>
<evidence type="ECO:0000256" key="1">
    <source>
        <dbReference type="SAM" id="MobiDB-lite"/>
    </source>
</evidence>
<feature type="region of interest" description="Disordered" evidence="1">
    <location>
        <begin position="1"/>
        <end position="28"/>
    </location>
</feature>
<comment type="caution">
    <text evidence="2">The sequence shown here is derived from an EMBL/GenBank/DDBJ whole genome shotgun (WGS) entry which is preliminary data.</text>
</comment>
<proteinExistence type="predicted"/>
<protein>
    <submittedName>
        <fullName evidence="2">Uncharacterized protein</fullName>
    </submittedName>
</protein>
<dbReference type="EMBL" id="JARKIB010000429">
    <property type="protein sequence ID" value="KAJ7708624.1"/>
    <property type="molecule type" value="Genomic_DNA"/>
</dbReference>
<accession>A0AAD7GZ33</accession>